<accession>A0ABV9HX43</accession>
<dbReference type="InterPro" id="IPR013078">
    <property type="entry name" value="His_Pase_superF_clade-1"/>
</dbReference>
<gene>
    <name evidence="2" type="ORF">ACFO3O_10850</name>
</gene>
<keyword evidence="3" id="KW-1185">Reference proteome</keyword>
<keyword evidence="1" id="KW-0732">Signal</keyword>
<evidence type="ECO:0000313" key="2">
    <source>
        <dbReference type="EMBL" id="MFC4634408.1"/>
    </source>
</evidence>
<dbReference type="InterPro" id="IPR029033">
    <property type="entry name" value="His_PPase_superfam"/>
</dbReference>
<organism evidence="2 3">
    <name type="scientific">Dokdonia ponticola</name>
    <dbReference type="NCBI Taxonomy" id="2041041"/>
    <lineage>
        <taxon>Bacteria</taxon>
        <taxon>Pseudomonadati</taxon>
        <taxon>Bacteroidota</taxon>
        <taxon>Flavobacteriia</taxon>
        <taxon>Flavobacteriales</taxon>
        <taxon>Flavobacteriaceae</taxon>
        <taxon>Dokdonia</taxon>
    </lineage>
</organism>
<reference evidence="3" key="1">
    <citation type="journal article" date="2019" name="Int. J. Syst. Evol. Microbiol.">
        <title>The Global Catalogue of Microorganisms (GCM) 10K type strain sequencing project: providing services to taxonomists for standard genome sequencing and annotation.</title>
        <authorList>
            <consortium name="The Broad Institute Genomics Platform"/>
            <consortium name="The Broad Institute Genome Sequencing Center for Infectious Disease"/>
            <person name="Wu L."/>
            <person name="Ma J."/>
        </authorList>
    </citation>
    <scope>NUCLEOTIDE SEQUENCE [LARGE SCALE GENOMIC DNA]</scope>
    <source>
        <strain evidence="3">YJ-61-S</strain>
    </source>
</reference>
<dbReference type="SUPFAM" id="SSF53254">
    <property type="entry name" value="Phosphoglycerate mutase-like"/>
    <property type="match status" value="1"/>
</dbReference>
<dbReference type="EMBL" id="JBHSFV010000006">
    <property type="protein sequence ID" value="MFC4634408.1"/>
    <property type="molecule type" value="Genomic_DNA"/>
</dbReference>
<dbReference type="Proteomes" id="UP001596043">
    <property type="component" value="Unassembled WGS sequence"/>
</dbReference>
<dbReference type="Gene3D" id="3.40.50.1240">
    <property type="entry name" value="Phosphoglycerate mutase-like"/>
    <property type="match status" value="1"/>
</dbReference>
<dbReference type="Pfam" id="PF00300">
    <property type="entry name" value="His_Phos_1"/>
    <property type="match status" value="1"/>
</dbReference>
<evidence type="ECO:0000313" key="3">
    <source>
        <dbReference type="Proteomes" id="UP001596043"/>
    </source>
</evidence>
<feature type="chain" id="PRO_5046045651" evidence="1">
    <location>
        <begin position="22"/>
        <end position="174"/>
    </location>
</feature>
<comment type="caution">
    <text evidence="2">The sequence shown here is derived from an EMBL/GenBank/DDBJ whole genome shotgun (WGS) entry which is preliminary data.</text>
</comment>
<dbReference type="CDD" id="cd07067">
    <property type="entry name" value="HP_PGM_like"/>
    <property type="match status" value="1"/>
</dbReference>
<proteinExistence type="predicted"/>
<protein>
    <submittedName>
        <fullName evidence="2">SixA phosphatase family protein</fullName>
    </submittedName>
</protein>
<sequence length="174" mass="19593">MRYLCISLFLFISCFTSCKDATTPVTPEATVTTTYYLIRHAEKDRSDPENRNPSLTEEGIARANNWASTFEDVPFDAVYSTTYARTQQTAMPTATQKGLEIQSYDPRNLFDENFQNATLGKTVLVVGHSNTTPNFVNAIIKEDRFQDIDDSNNTNLYIVTLTGDKSSTQLLHID</sequence>
<dbReference type="RefSeq" id="WP_379978638.1">
    <property type="nucleotide sequence ID" value="NZ_JBHSFV010000006.1"/>
</dbReference>
<name>A0ABV9HX43_9FLAO</name>
<feature type="signal peptide" evidence="1">
    <location>
        <begin position="1"/>
        <end position="21"/>
    </location>
</feature>
<evidence type="ECO:0000256" key="1">
    <source>
        <dbReference type="SAM" id="SignalP"/>
    </source>
</evidence>